<accession>A0ABR5AGZ2</accession>
<keyword evidence="3" id="KW-1185">Reference proteome</keyword>
<dbReference type="InterPro" id="IPR029068">
    <property type="entry name" value="Glyas_Bleomycin-R_OHBP_Dase"/>
</dbReference>
<dbReference type="InterPro" id="IPR004360">
    <property type="entry name" value="Glyas_Fos-R_dOase_dom"/>
</dbReference>
<dbReference type="PANTHER" id="PTHR33993:SF2">
    <property type="entry name" value="VOC DOMAIN-CONTAINING PROTEIN"/>
    <property type="match status" value="1"/>
</dbReference>
<dbReference type="PROSITE" id="PS51819">
    <property type="entry name" value="VOC"/>
    <property type="match status" value="1"/>
</dbReference>
<dbReference type="PANTHER" id="PTHR33993">
    <property type="entry name" value="GLYOXALASE-RELATED"/>
    <property type="match status" value="1"/>
</dbReference>
<evidence type="ECO:0000313" key="3">
    <source>
        <dbReference type="Proteomes" id="UP000031967"/>
    </source>
</evidence>
<dbReference type="EMBL" id="JXAK01000028">
    <property type="protein sequence ID" value="KIL40008.1"/>
    <property type="molecule type" value="Genomic_DNA"/>
</dbReference>
<protein>
    <submittedName>
        <fullName evidence="2">Glyoxalase</fullName>
    </submittedName>
</protein>
<sequence length="122" mass="13226">MKHLLNWVEIPVSSLERAKAFYSAILDMPMEELEMGELRYAFFSVEDSHNNGALVQGPDYMPGHAGPVVYLNGGNDLNAVLGKVEGSGGSILMPKTFLSDMAGYVALFIDTEGNRIGIQSMA</sequence>
<dbReference type="Gene3D" id="3.10.180.10">
    <property type="entry name" value="2,3-Dihydroxybiphenyl 1,2-Dioxygenase, domain 1"/>
    <property type="match status" value="1"/>
</dbReference>
<dbReference type="CDD" id="cd07247">
    <property type="entry name" value="SgaA_N_like"/>
    <property type="match status" value="1"/>
</dbReference>
<comment type="caution">
    <text evidence="2">The sequence shown here is derived from an EMBL/GenBank/DDBJ whole genome shotgun (WGS) entry which is preliminary data.</text>
</comment>
<gene>
    <name evidence="2" type="ORF">SD70_16685</name>
</gene>
<dbReference type="InterPro" id="IPR037523">
    <property type="entry name" value="VOC_core"/>
</dbReference>
<evidence type="ECO:0000259" key="1">
    <source>
        <dbReference type="PROSITE" id="PS51819"/>
    </source>
</evidence>
<evidence type="ECO:0000313" key="2">
    <source>
        <dbReference type="EMBL" id="KIL40008.1"/>
    </source>
</evidence>
<proteinExistence type="predicted"/>
<dbReference type="Pfam" id="PF00903">
    <property type="entry name" value="Glyoxalase"/>
    <property type="match status" value="1"/>
</dbReference>
<dbReference type="Proteomes" id="UP000031967">
    <property type="component" value="Unassembled WGS sequence"/>
</dbReference>
<dbReference type="RefSeq" id="WP_041048656.1">
    <property type="nucleotide sequence ID" value="NZ_JXAK01000028.1"/>
</dbReference>
<name>A0ABR5AGZ2_9BACL</name>
<reference evidence="2 3" key="1">
    <citation type="submission" date="2014-12" db="EMBL/GenBank/DDBJ databases">
        <title>Draft genome sequence of Paenibacillus kamchatkensis strain B-2647.</title>
        <authorList>
            <person name="Karlyshev A.V."/>
            <person name="Kudryashova E.B."/>
        </authorList>
    </citation>
    <scope>NUCLEOTIDE SEQUENCE [LARGE SCALE GENOMIC DNA]</scope>
    <source>
        <strain evidence="2 3">VKM B-2647</strain>
    </source>
</reference>
<feature type="domain" description="VOC" evidence="1">
    <location>
        <begin position="4"/>
        <end position="121"/>
    </location>
</feature>
<dbReference type="InterPro" id="IPR052164">
    <property type="entry name" value="Anthracycline_SecMetBiosynth"/>
</dbReference>
<organism evidence="2 3">
    <name type="scientific">Gordoniibacillus kamchatkensis</name>
    <dbReference type="NCBI Taxonomy" id="1590651"/>
    <lineage>
        <taxon>Bacteria</taxon>
        <taxon>Bacillati</taxon>
        <taxon>Bacillota</taxon>
        <taxon>Bacilli</taxon>
        <taxon>Bacillales</taxon>
        <taxon>Paenibacillaceae</taxon>
        <taxon>Gordoniibacillus</taxon>
    </lineage>
</organism>
<dbReference type="SUPFAM" id="SSF54593">
    <property type="entry name" value="Glyoxalase/Bleomycin resistance protein/Dihydroxybiphenyl dioxygenase"/>
    <property type="match status" value="1"/>
</dbReference>